<evidence type="ECO:0000256" key="3">
    <source>
        <dbReference type="ARBA" id="ARBA00022737"/>
    </source>
</evidence>
<keyword evidence="2" id="KW-0479">Metal-binding</keyword>
<gene>
    <name evidence="12" type="ORF">RN001_012092</name>
</gene>
<dbReference type="GO" id="GO:0005634">
    <property type="term" value="C:nucleus"/>
    <property type="evidence" value="ECO:0007669"/>
    <property type="project" value="UniProtKB-SubCell"/>
</dbReference>
<dbReference type="FunFam" id="3.30.160.60:FF:000100">
    <property type="entry name" value="Zinc finger 45-like"/>
    <property type="match status" value="1"/>
</dbReference>
<dbReference type="PROSITE" id="PS00028">
    <property type="entry name" value="ZINC_FINGER_C2H2_1"/>
    <property type="match status" value="9"/>
</dbReference>
<evidence type="ECO:0000256" key="1">
    <source>
        <dbReference type="ARBA" id="ARBA00004123"/>
    </source>
</evidence>
<sequence length="581" mass="67268">MELKLQGTKNTKAICIPNGRFYESIYINLHQNTEEQTQDCEINGTSESVYDTVKKDNKNVILNSSTEDENTAVEALRQLGNISIRTKTREDMSLLTCLNCNIQLQVEDLETHAFNCEHYHVKCYNCYLTFYYQKYKEHSPCFDGFSTKCKICSVSFDRSSSLSTHMKIHYSPETEVLNPSTRSDDDSLIDNCDKHTFPILNNIWDDYEIIDENFTDVAQEMTIHTSKSNEFFDSNINIESDNSHIVLSKDDQNTNTCKKCNKSFKREKAFLSHLKLHSEVPDIICINCEESFVDDECLARHMEQCKNVSTWNASKSTFQKYVCSYCEKAFSTKQKLHRHLWIHRRKAFTCETCAACFEKQSELDMHRLATHQSTTGYFCNECGKCFSSRQGLWEHNRIHGPANHPYKCEECSKAFSSRQGYLIHKRAHNDERPYGCRFCWKAFRDGGTLRKHERIHTGVRPHICPLCAKAFNQKVVLREHVRWIHVSNWKPNKSDVFQCSLCEVTVTEKDDLCAHIVKHSDNMAAMARNKIGSEETATSVKNKLSTNVKIELGATVMHKCDLCDEQFSSRKELTKHVQMHI</sequence>
<evidence type="ECO:0000256" key="5">
    <source>
        <dbReference type="ARBA" id="ARBA00022833"/>
    </source>
</evidence>
<dbReference type="GO" id="GO:0000977">
    <property type="term" value="F:RNA polymerase II transcription regulatory region sequence-specific DNA binding"/>
    <property type="evidence" value="ECO:0007669"/>
    <property type="project" value="TreeGrafter"/>
</dbReference>
<feature type="domain" description="C2H2-type" evidence="11">
    <location>
        <begin position="406"/>
        <end position="433"/>
    </location>
</feature>
<dbReference type="InterPro" id="IPR036236">
    <property type="entry name" value="Znf_C2H2_sf"/>
</dbReference>
<keyword evidence="6" id="KW-0805">Transcription regulation</keyword>
<protein>
    <recommendedName>
        <fullName evidence="11">C2H2-type domain-containing protein</fullName>
    </recommendedName>
</protein>
<evidence type="ECO:0000259" key="11">
    <source>
        <dbReference type="PROSITE" id="PS50157"/>
    </source>
</evidence>
<evidence type="ECO:0000313" key="12">
    <source>
        <dbReference type="EMBL" id="KAK4875670.1"/>
    </source>
</evidence>
<evidence type="ECO:0000256" key="4">
    <source>
        <dbReference type="ARBA" id="ARBA00022771"/>
    </source>
</evidence>
<evidence type="ECO:0000256" key="10">
    <source>
        <dbReference type="PROSITE-ProRule" id="PRU00042"/>
    </source>
</evidence>
<evidence type="ECO:0000256" key="8">
    <source>
        <dbReference type="ARBA" id="ARBA00023163"/>
    </source>
</evidence>
<evidence type="ECO:0000256" key="9">
    <source>
        <dbReference type="ARBA" id="ARBA00023242"/>
    </source>
</evidence>
<accession>A0AAN7SPC3</accession>
<evidence type="ECO:0000256" key="2">
    <source>
        <dbReference type="ARBA" id="ARBA00022723"/>
    </source>
</evidence>
<feature type="domain" description="C2H2-type" evidence="11">
    <location>
        <begin position="147"/>
        <end position="174"/>
    </location>
</feature>
<dbReference type="SMART" id="SM00355">
    <property type="entry name" value="ZnF_C2H2"/>
    <property type="match status" value="11"/>
</dbReference>
<reference evidence="13" key="1">
    <citation type="submission" date="2023-01" db="EMBL/GenBank/DDBJ databases">
        <title>Key to firefly adult light organ development and bioluminescence: homeobox transcription factors regulate luciferase expression and transportation to peroxisome.</title>
        <authorList>
            <person name="Fu X."/>
        </authorList>
    </citation>
    <scope>NUCLEOTIDE SEQUENCE [LARGE SCALE GENOMIC DNA]</scope>
</reference>
<feature type="domain" description="C2H2-type" evidence="11">
    <location>
        <begin position="255"/>
        <end position="278"/>
    </location>
</feature>
<dbReference type="Pfam" id="PF13894">
    <property type="entry name" value="zf-C2H2_4"/>
    <property type="match status" value="1"/>
</dbReference>
<feature type="domain" description="C2H2-type" evidence="11">
    <location>
        <begin position="377"/>
        <end position="399"/>
    </location>
</feature>
<keyword evidence="8" id="KW-0804">Transcription</keyword>
<comment type="caution">
    <text evidence="12">The sequence shown here is derived from an EMBL/GenBank/DDBJ whole genome shotgun (WGS) entry which is preliminary data.</text>
</comment>
<dbReference type="FunFam" id="3.30.160.60:FF:000325">
    <property type="entry name" value="ZFP90 zinc finger protein"/>
    <property type="match status" value="1"/>
</dbReference>
<dbReference type="EMBL" id="JARPUR010000005">
    <property type="protein sequence ID" value="KAK4875670.1"/>
    <property type="molecule type" value="Genomic_DNA"/>
</dbReference>
<keyword evidence="4 10" id="KW-0863">Zinc-finger</keyword>
<dbReference type="FunFam" id="3.30.160.60:FF:000870">
    <property type="entry name" value="zinc finger protein 197 isoform X1"/>
    <property type="match status" value="1"/>
</dbReference>
<feature type="domain" description="C2H2-type" evidence="11">
    <location>
        <begin position="462"/>
        <end position="490"/>
    </location>
</feature>
<dbReference type="PANTHER" id="PTHR24379">
    <property type="entry name" value="KRAB AND ZINC FINGER DOMAIN-CONTAINING"/>
    <property type="match status" value="1"/>
</dbReference>
<feature type="domain" description="C2H2-type" evidence="11">
    <location>
        <begin position="321"/>
        <end position="348"/>
    </location>
</feature>
<dbReference type="FunFam" id="3.30.160.60:FF:000446">
    <property type="entry name" value="Zinc finger protein"/>
    <property type="match status" value="1"/>
</dbReference>
<feature type="domain" description="C2H2-type" evidence="11">
    <location>
        <begin position="558"/>
        <end position="581"/>
    </location>
</feature>
<dbReference type="SUPFAM" id="SSF57667">
    <property type="entry name" value="beta-beta-alpha zinc fingers"/>
    <property type="match status" value="6"/>
</dbReference>
<dbReference type="Pfam" id="PF00096">
    <property type="entry name" value="zf-C2H2"/>
    <property type="match status" value="5"/>
</dbReference>
<organism evidence="12 13">
    <name type="scientific">Aquatica leii</name>
    <dbReference type="NCBI Taxonomy" id="1421715"/>
    <lineage>
        <taxon>Eukaryota</taxon>
        <taxon>Metazoa</taxon>
        <taxon>Ecdysozoa</taxon>
        <taxon>Arthropoda</taxon>
        <taxon>Hexapoda</taxon>
        <taxon>Insecta</taxon>
        <taxon>Pterygota</taxon>
        <taxon>Neoptera</taxon>
        <taxon>Endopterygota</taxon>
        <taxon>Coleoptera</taxon>
        <taxon>Polyphaga</taxon>
        <taxon>Elateriformia</taxon>
        <taxon>Elateroidea</taxon>
        <taxon>Lampyridae</taxon>
        <taxon>Luciolinae</taxon>
        <taxon>Aquatica</taxon>
    </lineage>
</organism>
<name>A0AAN7SPC3_9COLE</name>
<dbReference type="PANTHER" id="PTHR24379:SF127">
    <property type="entry name" value="BLOODY FINGERS-RELATED"/>
    <property type="match status" value="1"/>
</dbReference>
<dbReference type="InterPro" id="IPR013087">
    <property type="entry name" value="Znf_C2H2_type"/>
</dbReference>
<keyword evidence="5" id="KW-0862">Zinc</keyword>
<feature type="domain" description="C2H2-type" evidence="11">
    <location>
        <begin position="348"/>
        <end position="376"/>
    </location>
</feature>
<proteinExistence type="predicted"/>
<keyword evidence="13" id="KW-1185">Reference proteome</keyword>
<feature type="domain" description="C2H2-type" evidence="11">
    <location>
        <begin position="434"/>
        <end position="461"/>
    </location>
</feature>
<dbReference type="Proteomes" id="UP001353858">
    <property type="component" value="Unassembled WGS sequence"/>
</dbReference>
<keyword evidence="9" id="KW-0539">Nucleus</keyword>
<dbReference type="PROSITE" id="PS50157">
    <property type="entry name" value="ZINC_FINGER_C2H2_2"/>
    <property type="match status" value="9"/>
</dbReference>
<dbReference type="GO" id="GO:0000981">
    <property type="term" value="F:DNA-binding transcription factor activity, RNA polymerase II-specific"/>
    <property type="evidence" value="ECO:0007669"/>
    <property type="project" value="TreeGrafter"/>
</dbReference>
<dbReference type="GO" id="GO:0008270">
    <property type="term" value="F:zinc ion binding"/>
    <property type="evidence" value="ECO:0007669"/>
    <property type="project" value="UniProtKB-KW"/>
</dbReference>
<keyword evidence="3" id="KW-0677">Repeat</keyword>
<evidence type="ECO:0000256" key="6">
    <source>
        <dbReference type="ARBA" id="ARBA00023015"/>
    </source>
</evidence>
<dbReference type="AlphaFoldDB" id="A0AAN7SPC3"/>
<dbReference type="Gene3D" id="3.30.160.60">
    <property type="entry name" value="Classic Zinc Finger"/>
    <property type="match status" value="8"/>
</dbReference>
<comment type="subcellular location">
    <subcellularLocation>
        <location evidence="1">Nucleus</location>
    </subcellularLocation>
</comment>
<evidence type="ECO:0000256" key="7">
    <source>
        <dbReference type="ARBA" id="ARBA00023125"/>
    </source>
</evidence>
<evidence type="ECO:0000313" key="13">
    <source>
        <dbReference type="Proteomes" id="UP001353858"/>
    </source>
</evidence>
<keyword evidence="7" id="KW-0238">DNA-binding</keyword>